<evidence type="ECO:0000313" key="4">
    <source>
        <dbReference type="Proteomes" id="UP000277570"/>
    </source>
</evidence>
<accession>A0ABY6SY24</accession>
<dbReference type="EMBL" id="UYIN01000020">
    <property type="protein sequence ID" value="VDG73502.1"/>
    <property type="molecule type" value="Genomic_DNA"/>
</dbReference>
<evidence type="ECO:0000313" key="3">
    <source>
        <dbReference type="EMBL" id="VDG73502.1"/>
    </source>
</evidence>
<keyword evidence="4" id="KW-1185">Reference proteome</keyword>
<dbReference type="RefSeq" id="WP_125149580.1">
    <property type="nucleotide sequence ID" value="NZ_UYIN01000020.1"/>
</dbReference>
<organism evidence="3 4">
    <name type="scientific">Clostridium carnis</name>
    <dbReference type="NCBI Taxonomy" id="1530"/>
    <lineage>
        <taxon>Bacteria</taxon>
        <taxon>Bacillati</taxon>
        <taxon>Bacillota</taxon>
        <taxon>Clostridia</taxon>
        <taxon>Eubacteriales</taxon>
        <taxon>Clostridiaceae</taxon>
        <taxon>Clostridium</taxon>
    </lineage>
</organism>
<reference evidence="3 4" key="1">
    <citation type="submission" date="2018-11" db="EMBL/GenBank/DDBJ databases">
        <authorList>
            <consortium name="Pathogen Informatics"/>
        </authorList>
    </citation>
    <scope>NUCLEOTIDE SEQUENCE [LARGE SCALE GENOMIC DNA]</scope>
    <source>
        <strain evidence="3 4">NCTC10913</strain>
    </source>
</reference>
<dbReference type="PANTHER" id="PTHR39639:SF1">
    <property type="entry name" value="DUF262 DOMAIN-CONTAINING PROTEIN"/>
    <property type="match status" value="1"/>
</dbReference>
<evidence type="ECO:0000259" key="2">
    <source>
        <dbReference type="Pfam" id="PF03235"/>
    </source>
</evidence>
<gene>
    <name evidence="3" type="ORF">NCTC10913_03858</name>
</gene>
<dbReference type="Pfam" id="PF03235">
    <property type="entry name" value="GmrSD_N"/>
    <property type="match status" value="1"/>
</dbReference>
<sequence length="384" mass="45443">MSINKDIELVENEEELLENEEELSTSFENKGVYPMSGIKVEKGFYTVFELKRKYDSEERRIILDSDFQRDAVWKLSQKAELIESILMGLPLPIFYFNEDKSGRLIVIDGRQRLTALFEFLDNNFSLGKLKILTEFQNKKFKDLSPLYKSKIEDYQIQAHVIQPPTPDRIKFDIFDRVNRAGTQLNKQEIRNALYQGKATELLKRISKSKEFSLATGKAFEKNNRMKDKYLILRFISFYLYFNNKIRDDDDELYQYKNDLDDFLGISMETLNDMTLSEIRGIEEVVLRALKNSYYYLGENAFRLISSGRKKTPINMNVFEIVLYIMKDIPCNTEEIKDEVYEHIHRLLNNAEFIDSIKDHRDNLKKINIRFMLANNIIRRILNDD</sequence>
<name>A0ABY6SY24_9CLOT</name>
<comment type="caution">
    <text evidence="3">The sequence shown here is derived from an EMBL/GenBank/DDBJ whole genome shotgun (WGS) entry which is preliminary data.</text>
</comment>
<dbReference type="Proteomes" id="UP000277570">
    <property type="component" value="Unassembled WGS sequence"/>
</dbReference>
<keyword evidence="1" id="KW-0175">Coiled coil</keyword>
<feature type="domain" description="GmrSD restriction endonucleases N-terminal" evidence="2">
    <location>
        <begin position="59"/>
        <end position="194"/>
    </location>
</feature>
<proteinExistence type="predicted"/>
<dbReference type="InterPro" id="IPR004919">
    <property type="entry name" value="GmrSD_N"/>
</dbReference>
<dbReference type="PANTHER" id="PTHR39639">
    <property type="entry name" value="CHROMOSOME 16, WHOLE GENOME SHOTGUN SEQUENCE"/>
    <property type="match status" value="1"/>
</dbReference>
<evidence type="ECO:0000256" key="1">
    <source>
        <dbReference type="SAM" id="Coils"/>
    </source>
</evidence>
<feature type="coiled-coil region" evidence="1">
    <location>
        <begin position="3"/>
        <end position="30"/>
    </location>
</feature>
<protein>
    <submittedName>
        <fullName evidence="3">Uncharacterized conserved protein</fullName>
    </submittedName>
</protein>